<dbReference type="GO" id="GO:0030554">
    <property type="term" value="F:adenyl nucleotide binding"/>
    <property type="evidence" value="ECO:0007669"/>
    <property type="project" value="UniProtKB-ARBA"/>
</dbReference>
<organism evidence="2 3">
    <name type="scientific">Haladaptatus pallidirubidus</name>
    <dbReference type="NCBI Taxonomy" id="1008152"/>
    <lineage>
        <taxon>Archaea</taxon>
        <taxon>Methanobacteriati</taxon>
        <taxon>Methanobacteriota</taxon>
        <taxon>Stenosarchaea group</taxon>
        <taxon>Halobacteria</taxon>
        <taxon>Halobacteriales</taxon>
        <taxon>Haladaptataceae</taxon>
        <taxon>Haladaptatus</taxon>
    </lineage>
</organism>
<accession>A0AAV3UQW5</accession>
<dbReference type="InterPro" id="IPR013154">
    <property type="entry name" value="ADH-like_N"/>
</dbReference>
<dbReference type="AlphaFoldDB" id="A0AAV3UQW5"/>
<dbReference type="PANTHER" id="PTHR43677">
    <property type="entry name" value="SHORT-CHAIN DEHYDROGENASE/REDUCTASE"/>
    <property type="match status" value="1"/>
</dbReference>
<dbReference type="InterPro" id="IPR011032">
    <property type="entry name" value="GroES-like_sf"/>
</dbReference>
<dbReference type="PANTHER" id="PTHR43677:SF4">
    <property type="entry name" value="QUINONE OXIDOREDUCTASE-LIKE PROTEIN 2"/>
    <property type="match status" value="1"/>
</dbReference>
<dbReference type="GO" id="GO:0016616">
    <property type="term" value="F:oxidoreductase activity, acting on the CH-OH group of donors, NAD or NADP as acceptor"/>
    <property type="evidence" value="ECO:0007669"/>
    <property type="project" value="UniProtKB-ARBA"/>
</dbReference>
<dbReference type="Gene3D" id="3.90.180.10">
    <property type="entry name" value="Medium-chain alcohol dehydrogenases, catalytic domain"/>
    <property type="match status" value="1"/>
</dbReference>
<dbReference type="Proteomes" id="UP001501729">
    <property type="component" value="Unassembled WGS sequence"/>
</dbReference>
<name>A0AAV3UQW5_9EURY</name>
<feature type="domain" description="Alcohol dehydrogenase-like N-terminal" evidence="1">
    <location>
        <begin position="62"/>
        <end position="110"/>
    </location>
</feature>
<keyword evidence="3" id="KW-1185">Reference proteome</keyword>
<dbReference type="Pfam" id="PF08240">
    <property type="entry name" value="ADH_N"/>
    <property type="match status" value="1"/>
</dbReference>
<comment type="caution">
    <text evidence="2">The sequence shown here is derived from an EMBL/GenBank/DDBJ whole genome shotgun (WGS) entry which is preliminary data.</text>
</comment>
<dbReference type="GO" id="GO:0044281">
    <property type="term" value="P:small molecule metabolic process"/>
    <property type="evidence" value="ECO:0007669"/>
    <property type="project" value="UniProtKB-ARBA"/>
</dbReference>
<dbReference type="SUPFAM" id="SSF50129">
    <property type="entry name" value="GroES-like"/>
    <property type="match status" value="1"/>
</dbReference>
<dbReference type="InterPro" id="IPR051397">
    <property type="entry name" value="Zn-ADH-like_protein"/>
</dbReference>
<evidence type="ECO:0000313" key="3">
    <source>
        <dbReference type="Proteomes" id="UP001501729"/>
    </source>
</evidence>
<dbReference type="EMBL" id="BAABKX010000024">
    <property type="protein sequence ID" value="GAA5062981.1"/>
    <property type="molecule type" value="Genomic_DNA"/>
</dbReference>
<dbReference type="GO" id="GO:0043168">
    <property type="term" value="F:anion binding"/>
    <property type="evidence" value="ECO:0007669"/>
    <property type="project" value="UniProtKB-ARBA"/>
</dbReference>
<sequence length="159" mass="17674">MTANSLKRPRIDSIKQSLGLSRAAIDHTRSEETVTVAEAVMPRKGGSDVLQLRERETTRPKQDQVFVRVEAAGVSFAEVQMLRGRYFNQPSFPFVPGYDIVGIITDVGQESIISRSASELLHSLRPVDGLTASFSRPTTSSRYLQTLIRRKPSPLSQMV</sequence>
<proteinExistence type="predicted"/>
<dbReference type="RefSeq" id="WP_345413138.1">
    <property type="nucleotide sequence ID" value="NZ_BAABKX010000024.1"/>
</dbReference>
<evidence type="ECO:0000313" key="2">
    <source>
        <dbReference type="EMBL" id="GAA5062981.1"/>
    </source>
</evidence>
<protein>
    <recommendedName>
        <fullName evidence="1">Alcohol dehydrogenase-like N-terminal domain-containing protein</fullName>
    </recommendedName>
</protein>
<evidence type="ECO:0000259" key="1">
    <source>
        <dbReference type="Pfam" id="PF08240"/>
    </source>
</evidence>
<reference evidence="2 3" key="1">
    <citation type="journal article" date="2019" name="Int. J. Syst. Evol. Microbiol.">
        <title>The Global Catalogue of Microorganisms (GCM) 10K type strain sequencing project: providing services to taxonomists for standard genome sequencing and annotation.</title>
        <authorList>
            <consortium name="The Broad Institute Genomics Platform"/>
            <consortium name="The Broad Institute Genome Sequencing Center for Infectious Disease"/>
            <person name="Wu L."/>
            <person name="Ma J."/>
        </authorList>
    </citation>
    <scope>NUCLEOTIDE SEQUENCE [LARGE SCALE GENOMIC DNA]</scope>
    <source>
        <strain evidence="2 3">JCM 17504</strain>
    </source>
</reference>
<gene>
    <name evidence="2" type="ORF">GCM10025751_50890</name>
</gene>